<feature type="region of interest" description="Disordered" evidence="2">
    <location>
        <begin position="421"/>
        <end position="449"/>
    </location>
</feature>
<dbReference type="GO" id="GO:0006355">
    <property type="term" value="P:regulation of DNA-templated transcription"/>
    <property type="evidence" value="ECO:0007669"/>
    <property type="project" value="InterPro"/>
</dbReference>
<feature type="compositionally biased region" description="Polar residues" evidence="2">
    <location>
        <begin position="25"/>
        <end position="40"/>
    </location>
</feature>
<feature type="compositionally biased region" description="Low complexity" evidence="2">
    <location>
        <begin position="133"/>
        <end position="160"/>
    </location>
</feature>
<dbReference type="InterPro" id="IPR039327">
    <property type="entry name" value="CON7-like"/>
</dbReference>
<dbReference type="PANTHER" id="PTHR36167">
    <property type="entry name" value="C2H2 FINGER DOMAIN TRANSCRIPTION FACTOR (EUROFUNG)-RELATED"/>
    <property type="match status" value="1"/>
</dbReference>
<evidence type="ECO:0000256" key="2">
    <source>
        <dbReference type="SAM" id="MobiDB-lite"/>
    </source>
</evidence>
<evidence type="ECO:0000313" key="4">
    <source>
        <dbReference type="EMBL" id="PPQ63815.1"/>
    </source>
</evidence>
<dbReference type="AlphaFoldDB" id="A0A409VDE8"/>
<feature type="region of interest" description="Disordered" evidence="2">
    <location>
        <begin position="250"/>
        <end position="269"/>
    </location>
</feature>
<accession>A0A409VDE8</accession>
<dbReference type="GO" id="GO:0008270">
    <property type="term" value="F:zinc ion binding"/>
    <property type="evidence" value="ECO:0007669"/>
    <property type="project" value="UniProtKB-KW"/>
</dbReference>
<keyword evidence="5" id="KW-1185">Reference proteome</keyword>
<protein>
    <recommendedName>
        <fullName evidence="3">C2H2-type domain-containing protein</fullName>
    </recommendedName>
</protein>
<evidence type="ECO:0000256" key="1">
    <source>
        <dbReference type="PROSITE-ProRule" id="PRU00042"/>
    </source>
</evidence>
<reference evidence="4 5" key="1">
    <citation type="journal article" date="2018" name="Evol. Lett.">
        <title>Horizontal gene cluster transfer increased hallucinogenic mushroom diversity.</title>
        <authorList>
            <person name="Reynolds H.T."/>
            <person name="Vijayakumar V."/>
            <person name="Gluck-Thaler E."/>
            <person name="Korotkin H.B."/>
            <person name="Matheny P.B."/>
            <person name="Slot J.C."/>
        </authorList>
    </citation>
    <scope>NUCLEOTIDE SEQUENCE [LARGE SCALE GENOMIC DNA]</scope>
    <source>
        <strain evidence="4 5">2629</strain>
    </source>
</reference>
<proteinExistence type="predicted"/>
<dbReference type="PROSITE" id="PS50157">
    <property type="entry name" value="ZINC_FINGER_C2H2_2"/>
    <property type="match status" value="1"/>
</dbReference>
<evidence type="ECO:0000259" key="3">
    <source>
        <dbReference type="PROSITE" id="PS50157"/>
    </source>
</evidence>
<evidence type="ECO:0000313" key="5">
    <source>
        <dbReference type="Proteomes" id="UP000284842"/>
    </source>
</evidence>
<feature type="region of interest" description="Disordered" evidence="2">
    <location>
        <begin position="316"/>
        <end position="387"/>
    </location>
</feature>
<keyword evidence="1" id="KW-0862">Zinc</keyword>
<dbReference type="InParanoid" id="A0A409VDE8"/>
<dbReference type="Proteomes" id="UP000284842">
    <property type="component" value="Unassembled WGS sequence"/>
</dbReference>
<feature type="region of interest" description="Disordered" evidence="2">
    <location>
        <begin position="25"/>
        <end position="160"/>
    </location>
</feature>
<dbReference type="EMBL" id="NHTK01006109">
    <property type="protein sequence ID" value="PPQ63815.1"/>
    <property type="molecule type" value="Genomic_DNA"/>
</dbReference>
<gene>
    <name evidence="4" type="ORF">CVT24_009810</name>
</gene>
<dbReference type="STRING" id="181874.A0A409VDE8"/>
<sequence length="449" mass="49966">MSEPAALSQPLYHDDRYQSQLQFAYNPPINTNSRSTSSFYPSALHRGASTGSLRDLRHNHSQYLSQEQQQSEWNDSRQQREQQSEFYDNRDDGLDGSLSPMQPNFSGGLLNSPTSLLPYSPVGVDPYGPSPPGTGTSTSSSIAPPSLGPHSPSRSFASSLQRSLSSSQIASEAVDRKTYSFVALPGNTVKKRPRRRYDEIERLYQCSWPDCAKSYGTLNHLNAHVTMQKHGPKRSPNEFKELRKQWRKAKKESEAASAAMRRESYSDGYDDHVNYNPRYLAHRQQQHSLASSVSLAHNTSADRFAVSIDNLRYPLESDDTLGGGYDSRPRSYGSSGIPASWHGNSSSLISRTHVQSQQHQQHYESNSVHHSQLPHLPINRPSQQQQALNRLPQNSTLLTPLPGYHTASILSGTAYPSDGFDFYDEESNGRPGTGHASIGGASEHDFDHH</sequence>
<feature type="domain" description="C2H2-type" evidence="3">
    <location>
        <begin position="204"/>
        <end position="235"/>
    </location>
</feature>
<dbReference type="OrthoDB" id="1939603at2759"/>
<feature type="compositionally biased region" description="Basic and acidic residues" evidence="2">
    <location>
        <begin position="74"/>
        <end position="93"/>
    </location>
</feature>
<feature type="compositionally biased region" description="Polar residues" evidence="2">
    <location>
        <begin position="342"/>
        <end position="370"/>
    </location>
</feature>
<keyword evidence="1" id="KW-0479">Metal-binding</keyword>
<dbReference type="InterPro" id="IPR013087">
    <property type="entry name" value="Znf_C2H2_type"/>
</dbReference>
<organism evidence="4 5">
    <name type="scientific">Panaeolus cyanescens</name>
    <dbReference type="NCBI Taxonomy" id="181874"/>
    <lineage>
        <taxon>Eukaryota</taxon>
        <taxon>Fungi</taxon>
        <taxon>Dikarya</taxon>
        <taxon>Basidiomycota</taxon>
        <taxon>Agaricomycotina</taxon>
        <taxon>Agaricomycetes</taxon>
        <taxon>Agaricomycetidae</taxon>
        <taxon>Agaricales</taxon>
        <taxon>Agaricineae</taxon>
        <taxon>Galeropsidaceae</taxon>
        <taxon>Panaeolus</taxon>
    </lineage>
</organism>
<keyword evidence="1" id="KW-0863">Zinc-finger</keyword>
<dbReference type="Gene3D" id="3.30.160.60">
    <property type="entry name" value="Classic Zinc Finger"/>
    <property type="match status" value="1"/>
</dbReference>
<feature type="compositionally biased region" description="Polar residues" evidence="2">
    <location>
        <begin position="99"/>
        <end position="117"/>
    </location>
</feature>
<feature type="compositionally biased region" description="Basic and acidic residues" evidence="2">
    <location>
        <begin position="260"/>
        <end position="269"/>
    </location>
</feature>
<comment type="caution">
    <text evidence="4">The sequence shown here is derived from an EMBL/GenBank/DDBJ whole genome shotgun (WGS) entry which is preliminary data.</text>
</comment>
<dbReference type="PROSITE" id="PS00028">
    <property type="entry name" value="ZINC_FINGER_C2H2_1"/>
    <property type="match status" value="1"/>
</dbReference>
<name>A0A409VDE8_9AGAR</name>
<dbReference type="PANTHER" id="PTHR36167:SF3">
    <property type="entry name" value="C2H2 FINGER DOMAIN TRANSCRIPTION FACTOR (EUROFUNG)-RELATED"/>
    <property type="match status" value="1"/>
</dbReference>